<dbReference type="PANTHER" id="PTHR30603:SF47">
    <property type="entry name" value="RNA POLYMERASE SIGMA FACTOR SIGD, CHLOROPLASTIC"/>
    <property type="match status" value="1"/>
</dbReference>
<dbReference type="InterPro" id="IPR050239">
    <property type="entry name" value="Sigma-70_RNA_pol_init_factors"/>
</dbReference>
<dbReference type="Proteomes" id="UP000177954">
    <property type="component" value="Unassembled WGS sequence"/>
</dbReference>
<dbReference type="InterPro" id="IPR000943">
    <property type="entry name" value="RNA_pol_sigma70"/>
</dbReference>
<dbReference type="Gene3D" id="1.10.10.1250">
    <property type="entry name" value="RNA polymerase, subunit delta, N-terminal domain"/>
    <property type="match status" value="1"/>
</dbReference>
<dbReference type="STRING" id="1802129.A3J04_03770"/>
<evidence type="ECO:0000313" key="2">
    <source>
        <dbReference type="EMBL" id="OGZ55326.1"/>
    </source>
</evidence>
<name>A0A1G2GYM8_9BACT</name>
<dbReference type="GO" id="GO:0003700">
    <property type="term" value="F:DNA-binding transcription factor activity"/>
    <property type="evidence" value="ECO:0007669"/>
    <property type="project" value="InterPro"/>
</dbReference>
<dbReference type="PRINTS" id="PR00046">
    <property type="entry name" value="SIGMA70FCT"/>
</dbReference>
<evidence type="ECO:0000259" key="1">
    <source>
        <dbReference type="Pfam" id="PF04545"/>
    </source>
</evidence>
<evidence type="ECO:0000313" key="3">
    <source>
        <dbReference type="Proteomes" id="UP000177954"/>
    </source>
</evidence>
<dbReference type="CDD" id="cd06171">
    <property type="entry name" value="Sigma70_r4"/>
    <property type="match status" value="1"/>
</dbReference>
<gene>
    <name evidence="2" type="ORF">A3J04_03770</name>
</gene>
<sequence length="344" mass="39168">MNIVQALFERQIAKFLDELAPRARSVVKRRYGIGGTSAMTLEAIGTKEGITRERVRQIENDAMKRLRKSPSFVTLASYEKEIGDLIESRGGMISENFLLALPELKNVKDKNSLILFIDLCDSLAKRKADQHFHARWHTKPAPVAGIESSLISFAEDLYRSRKTMSEAEASEKYESHCKKYNLEGITPLTIQAHFLLSKDIEKNVWGEYGHVSSPFVRPRGMRESSFVVLARAHQPLHFREIAHRIEEFAGHPVHIQTVHNELIKDDRFVLVGRGLYALGEWGYEPGFVKDVLVKLLKSNGPMTRDKIVEEVSHLRQVKPSTVFINLQNKKLFKTLEDGAYTLIS</sequence>
<dbReference type="EMBL" id="MHNZ01000034">
    <property type="protein sequence ID" value="OGZ55326.1"/>
    <property type="molecule type" value="Genomic_DNA"/>
</dbReference>
<dbReference type="SUPFAM" id="SSF88659">
    <property type="entry name" value="Sigma3 and sigma4 domains of RNA polymerase sigma factors"/>
    <property type="match status" value="1"/>
</dbReference>
<dbReference type="PANTHER" id="PTHR30603">
    <property type="entry name" value="RNA POLYMERASE SIGMA FACTOR RPO"/>
    <property type="match status" value="1"/>
</dbReference>
<accession>A0A1G2GYM8</accession>
<protein>
    <recommendedName>
        <fullName evidence="1">RNA polymerase sigma-70 region 4 domain-containing protein</fullName>
    </recommendedName>
</protein>
<dbReference type="Pfam" id="PF04545">
    <property type="entry name" value="Sigma70_r4"/>
    <property type="match status" value="1"/>
</dbReference>
<dbReference type="AlphaFoldDB" id="A0A1G2GYM8"/>
<dbReference type="Gene3D" id="1.10.10.10">
    <property type="entry name" value="Winged helix-like DNA-binding domain superfamily/Winged helix DNA-binding domain"/>
    <property type="match status" value="1"/>
</dbReference>
<proteinExistence type="predicted"/>
<dbReference type="GO" id="GO:0006352">
    <property type="term" value="P:DNA-templated transcription initiation"/>
    <property type="evidence" value="ECO:0007669"/>
    <property type="project" value="InterPro"/>
</dbReference>
<feature type="domain" description="RNA polymerase sigma-70 region 4" evidence="1">
    <location>
        <begin position="16"/>
        <end position="68"/>
    </location>
</feature>
<dbReference type="InterPro" id="IPR013324">
    <property type="entry name" value="RNA_pol_sigma_r3/r4-like"/>
</dbReference>
<organism evidence="2 3">
    <name type="scientific">Candidatus Ryanbacteria bacterium RIFCSPLOWO2_02_FULL_47_14</name>
    <dbReference type="NCBI Taxonomy" id="1802129"/>
    <lineage>
        <taxon>Bacteria</taxon>
        <taxon>Candidatus Ryaniibacteriota</taxon>
    </lineage>
</organism>
<dbReference type="InterPro" id="IPR007630">
    <property type="entry name" value="RNA_pol_sigma70_r4"/>
</dbReference>
<reference evidence="2 3" key="1">
    <citation type="journal article" date="2016" name="Nat. Commun.">
        <title>Thousands of microbial genomes shed light on interconnected biogeochemical processes in an aquifer system.</title>
        <authorList>
            <person name="Anantharaman K."/>
            <person name="Brown C.T."/>
            <person name="Hug L.A."/>
            <person name="Sharon I."/>
            <person name="Castelle C.J."/>
            <person name="Probst A.J."/>
            <person name="Thomas B.C."/>
            <person name="Singh A."/>
            <person name="Wilkins M.J."/>
            <person name="Karaoz U."/>
            <person name="Brodie E.L."/>
            <person name="Williams K.H."/>
            <person name="Hubbard S.S."/>
            <person name="Banfield J.F."/>
        </authorList>
    </citation>
    <scope>NUCLEOTIDE SEQUENCE [LARGE SCALE GENOMIC DNA]</scope>
</reference>
<dbReference type="InterPro" id="IPR038087">
    <property type="entry name" value="RNAP_delta_N_dom_sf"/>
</dbReference>
<comment type="caution">
    <text evidence="2">The sequence shown here is derived from an EMBL/GenBank/DDBJ whole genome shotgun (WGS) entry which is preliminary data.</text>
</comment>
<dbReference type="InterPro" id="IPR036388">
    <property type="entry name" value="WH-like_DNA-bd_sf"/>
</dbReference>